<accession>A0ABY4LIJ2</accession>
<dbReference type="Proteomes" id="UP000831485">
    <property type="component" value="Chromosome"/>
</dbReference>
<dbReference type="EMBL" id="CP096574">
    <property type="protein sequence ID" value="UPU37817.1"/>
    <property type="molecule type" value="Genomic_DNA"/>
</dbReference>
<reference evidence="1" key="1">
    <citation type="submission" date="2022-04" db="EMBL/GenBank/DDBJ databases">
        <authorList>
            <person name="Liu G."/>
        </authorList>
    </citation>
    <scope>NUCLEOTIDE SEQUENCE</scope>
    <source>
        <strain evidence="1">RG22</strain>
    </source>
</reference>
<dbReference type="Gene3D" id="3.40.50.450">
    <property type="match status" value="1"/>
</dbReference>
<protein>
    <submittedName>
        <fullName evidence="1">Molybdenum carrier protein</fullName>
    </submittedName>
</protein>
<keyword evidence="2" id="KW-1185">Reference proteome</keyword>
<name>A0ABY4LIJ2_9BACT</name>
<dbReference type="Pfam" id="PF12694">
    <property type="entry name" value="cpYpsA"/>
    <property type="match status" value="1"/>
</dbReference>
<dbReference type="RefSeq" id="WP_248647208.1">
    <property type="nucleotide sequence ID" value="NZ_CP096574.1"/>
</dbReference>
<proteinExistence type="predicted"/>
<evidence type="ECO:0000313" key="2">
    <source>
        <dbReference type="Proteomes" id="UP000831485"/>
    </source>
</evidence>
<sequence length="153" mass="16139">MMLNKIISGGQTGVDRAGLDAALEAGIPIGGSCPKGRLAEDGVVPACYPLIELSQGGYPARTERNVIDSDGTLILNVGRLSGGTRATVDFAIKHAKPYLVVQLDQHPDVAEAAAWIADHRISTLNVAGPRESKHPGVYAAALAYLRQLLPIFK</sequence>
<organism evidence="1 2">
    <name type="scientific">Geomonas paludis</name>
    <dbReference type="NCBI Taxonomy" id="2740185"/>
    <lineage>
        <taxon>Bacteria</taxon>
        <taxon>Pseudomonadati</taxon>
        <taxon>Thermodesulfobacteriota</taxon>
        <taxon>Desulfuromonadia</taxon>
        <taxon>Geobacterales</taxon>
        <taxon>Geobacteraceae</taxon>
        <taxon>Geomonas</taxon>
    </lineage>
</organism>
<dbReference type="SUPFAM" id="SSF102405">
    <property type="entry name" value="MCP/YpsA-like"/>
    <property type="match status" value="1"/>
</dbReference>
<dbReference type="InterPro" id="IPR024755">
    <property type="entry name" value="cpYpsA"/>
</dbReference>
<evidence type="ECO:0000313" key="1">
    <source>
        <dbReference type="EMBL" id="UPU37817.1"/>
    </source>
</evidence>
<gene>
    <name evidence="1" type="ORF">M1B72_08950</name>
</gene>